<accession>A0AAD7EPS8</accession>
<evidence type="ECO:0000256" key="1">
    <source>
        <dbReference type="SAM" id="MobiDB-lite"/>
    </source>
</evidence>
<sequence length="477" mass="52839">MGIPSLPLNSEDIHPHFRRKTAGASNESHLDTDSDADEPEYPVTANDVDFEQENTTIRVPLCPTEAMPAEDEHTLLGKNLTVSQALAHAAHHIVTERYLQDQVTQDEAELEAIDRQLDNEPETPIPGRLAIANLLNPVPSTISSPPAIPTFVNSDGTPILRQVLVEQRRRHCATTRVHSEQTRKPQVNVQYLGGKFSLNHAAHQLKEALQQSEGLRKHTAHQKARYHRWVAAGPPVQWAVGCRLNVACVHVPNIKCRGVTSLTPLRLGSFVVMCSAIRLYLGEVLGIYRYGSVSGRRESFTDAETVDGLSYVSLRVYEQVAPERNINIFQHIAPPNRASARSLALFTHAPISEFVYLLTGVGIRALGNETYSLTGGDYGWERWQALTSRAVYRILDVPGFDGDSDDEDEEEEDYEEPEEGSGGKKRKPKQPRGAVKRKKTDGTKQSKSGASKAPTKRRKVANAVLKPQKKAAPRAQK</sequence>
<feature type="compositionally biased region" description="Basic residues" evidence="1">
    <location>
        <begin position="423"/>
        <end position="439"/>
    </location>
</feature>
<reference evidence="2" key="1">
    <citation type="submission" date="2023-03" db="EMBL/GenBank/DDBJ databases">
        <title>Massive genome expansion in bonnet fungi (Mycena s.s.) driven by repeated elements and novel gene families across ecological guilds.</title>
        <authorList>
            <consortium name="Lawrence Berkeley National Laboratory"/>
            <person name="Harder C.B."/>
            <person name="Miyauchi S."/>
            <person name="Viragh M."/>
            <person name="Kuo A."/>
            <person name="Thoen E."/>
            <person name="Andreopoulos B."/>
            <person name="Lu D."/>
            <person name="Skrede I."/>
            <person name="Drula E."/>
            <person name="Henrissat B."/>
            <person name="Morin E."/>
            <person name="Kohler A."/>
            <person name="Barry K."/>
            <person name="LaButti K."/>
            <person name="Morin E."/>
            <person name="Salamov A."/>
            <person name="Lipzen A."/>
            <person name="Mereny Z."/>
            <person name="Hegedus B."/>
            <person name="Baldrian P."/>
            <person name="Stursova M."/>
            <person name="Weitz H."/>
            <person name="Taylor A."/>
            <person name="Grigoriev I.V."/>
            <person name="Nagy L.G."/>
            <person name="Martin F."/>
            <person name="Kauserud H."/>
        </authorList>
    </citation>
    <scope>NUCLEOTIDE SEQUENCE</scope>
    <source>
        <strain evidence="2">CBHHK002</strain>
    </source>
</reference>
<proteinExistence type="predicted"/>
<gene>
    <name evidence="2" type="ORF">DFH08DRAFT_963127</name>
</gene>
<feature type="compositionally biased region" description="Acidic residues" evidence="1">
    <location>
        <begin position="402"/>
        <end position="419"/>
    </location>
</feature>
<organism evidence="2 3">
    <name type="scientific">Mycena albidolilacea</name>
    <dbReference type="NCBI Taxonomy" id="1033008"/>
    <lineage>
        <taxon>Eukaryota</taxon>
        <taxon>Fungi</taxon>
        <taxon>Dikarya</taxon>
        <taxon>Basidiomycota</taxon>
        <taxon>Agaricomycotina</taxon>
        <taxon>Agaricomycetes</taxon>
        <taxon>Agaricomycetidae</taxon>
        <taxon>Agaricales</taxon>
        <taxon>Marasmiineae</taxon>
        <taxon>Mycenaceae</taxon>
        <taxon>Mycena</taxon>
    </lineage>
</organism>
<feature type="region of interest" description="Disordered" evidence="1">
    <location>
        <begin position="397"/>
        <end position="477"/>
    </location>
</feature>
<keyword evidence="3" id="KW-1185">Reference proteome</keyword>
<evidence type="ECO:0000313" key="2">
    <source>
        <dbReference type="EMBL" id="KAJ7342367.1"/>
    </source>
</evidence>
<feature type="compositionally biased region" description="Basic residues" evidence="1">
    <location>
        <begin position="467"/>
        <end position="477"/>
    </location>
</feature>
<evidence type="ECO:0000313" key="3">
    <source>
        <dbReference type="Proteomes" id="UP001218218"/>
    </source>
</evidence>
<dbReference type="EMBL" id="JARIHO010000025">
    <property type="protein sequence ID" value="KAJ7342367.1"/>
    <property type="molecule type" value="Genomic_DNA"/>
</dbReference>
<dbReference type="Proteomes" id="UP001218218">
    <property type="component" value="Unassembled WGS sequence"/>
</dbReference>
<name>A0AAD7EPS8_9AGAR</name>
<protein>
    <submittedName>
        <fullName evidence="2">Uncharacterized protein</fullName>
    </submittedName>
</protein>
<feature type="region of interest" description="Disordered" evidence="1">
    <location>
        <begin position="1"/>
        <end position="52"/>
    </location>
</feature>
<dbReference type="AlphaFoldDB" id="A0AAD7EPS8"/>
<comment type="caution">
    <text evidence="2">The sequence shown here is derived from an EMBL/GenBank/DDBJ whole genome shotgun (WGS) entry which is preliminary data.</text>
</comment>